<protein>
    <submittedName>
        <fullName evidence="2">Uncharacterized protein</fullName>
    </submittedName>
</protein>
<dbReference type="EMBL" id="AKHW03003917">
    <property type="protein sequence ID" value="KYO32376.1"/>
    <property type="molecule type" value="Genomic_DNA"/>
</dbReference>
<keyword evidence="3" id="KW-1185">Reference proteome</keyword>
<evidence type="ECO:0000313" key="3">
    <source>
        <dbReference type="Proteomes" id="UP000050525"/>
    </source>
</evidence>
<name>A0A151N6B4_ALLMI</name>
<accession>A0A151N6B4</accession>
<dbReference type="AlphaFoldDB" id="A0A151N6B4"/>
<comment type="caution">
    <text evidence="2">The sequence shown here is derived from an EMBL/GenBank/DDBJ whole genome shotgun (WGS) entry which is preliminary data.</text>
</comment>
<dbReference type="Proteomes" id="UP000050525">
    <property type="component" value="Unassembled WGS sequence"/>
</dbReference>
<organism evidence="2 3">
    <name type="scientific">Alligator mississippiensis</name>
    <name type="common">American alligator</name>
    <dbReference type="NCBI Taxonomy" id="8496"/>
    <lineage>
        <taxon>Eukaryota</taxon>
        <taxon>Metazoa</taxon>
        <taxon>Chordata</taxon>
        <taxon>Craniata</taxon>
        <taxon>Vertebrata</taxon>
        <taxon>Euteleostomi</taxon>
        <taxon>Archelosauria</taxon>
        <taxon>Archosauria</taxon>
        <taxon>Crocodylia</taxon>
        <taxon>Alligatoridae</taxon>
        <taxon>Alligatorinae</taxon>
        <taxon>Alligator</taxon>
    </lineage>
</organism>
<evidence type="ECO:0000313" key="2">
    <source>
        <dbReference type="EMBL" id="KYO32376.1"/>
    </source>
</evidence>
<proteinExistence type="predicted"/>
<feature type="region of interest" description="Disordered" evidence="1">
    <location>
        <begin position="27"/>
        <end position="49"/>
    </location>
</feature>
<evidence type="ECO:0000256" key="1">
    <source>
        <dbReference type="SAM" id="MobiDB-lite"/>
    </source>
</evidence>
<sequence>MDAAEWTKVPEVMTWFLEGSLPKCIHNLHDDGGDSARGPRSPLTSASRTHLRLRSSDNILSLEPRCKHGERMHEREDVREMLTTGDFFPVT</sequence>
<gene>
    <name evidence="2" type="ORF">Y1Q_0020339</name>
</gene>
<reference evidence="2 3" key="1">
    <citation type="journal article" date="2012" name="Genome Biol.">
        <title>Sequencing three crocodilian genomes to illuminate the evolution of archosaurs and amniotes.</title>
        <authorList>
            <person name="St John J.A."/>
            <person name="Braun E.L."/>
            <person name="Isberg S.R."/>
            <person name="Miles L.G."/>
            <person name="Chong A.Y."/>
            <person name="Gongora J."/>
            <person name="Dalzell P."/>
            <person name="Moran C."/>
            <person name="Bed'hom B."/>
            <person name="Abzhanov A."/>
            <person name="Burgess S.C."/>
            <person name="Cooksey A.M."/>
            <person name="Castoe T.A."/>
            <person name="Crawford N.G."/>
            <person name="Densmore L.D."/>
            <person name="Drew J.C."/>
            <person name="Edwards S.V."/>
            <person name="Faircloth B.C."/>
            <person name="Fujita M.K."/>
            <person name="Greenwold M.J."/>
            <person name="Hoffmann F.G."/>
            <person name="Howard J.M."/>
            <person name="Iguchi T."/>
            <person name="Janes D.E."/>
            <person name="Khan S.Y."/>
            <person name="Kohno S."/>
            <person name="de Koning A.J."/>
            <person name="Lance S.L."/>
            <person name="McCarthy F.M."/>
            <person name="McCormack J.E."/>
            <person name="Merchant M.E."/>
            <person name="Peterson D.G."/>
            <person name="Pollock D.D."/>
            <person name="Pourmand N."/>
            <person name="Raney B.J."/>
            <person name="Roessler K.A."/>
            <person name="Sanford J.R."/>
            <person name="Sawyer R.H."/>
            <person name="Schmidt C.J."/>
            <person name="Triplett E.W."/>
            <person name="Tuberville T.D."/>
            <person name="Venegas-Anaya M."/>
            <person name="Howard J.T."/>
            <person name="Jarvis E.D."/>
            <person name="Guillette L.J.Jr."/>
            <person name="Glenn T.C."/>
            <person name="Green R.E."/>
            <person name="Ray D.A."/>
        </authorList>
    </citation>
    <scope>NUCLEOTIDE SEQUENCE [LARGE SCALE GENOMIC DNA]</scope>
    <source>
        <strain evidence="2">KSC_2009_1</strain>
    </source>
</reference>